<evidence type="ECO:0000313" key="16">
    <source>
        <dbReference type="Proteomes" id="UP000076577"/>
    </source>
</evidence>
<dbReference type="PANTHER" id="PTHR30027:SF3">
    <property type="entry name" value="16S RRNA (URACIL(1498)-N(3))-METHYLTRANSFERASE"/>
    <property type="match status" value="1"/>
</dbReference>
<gene>
    <name evidence="15" type="primary">rsmE</name>
    <name evidence="15" type="ORF">PsAD2_04389</name>
</gene>
<evidence type="ECO:0000259" key="14">
    <source>
        <dbReference type="Pfam" id="PF20260"/>
    </source>
</evidence>
<keyword evidence="5 12" id="KW-0963">Cytoplasm</keyword>
<evidence type="ECO:0000256" key="10">
    <source>
        <dbReference type="ARBA" id="ARBA00025699"/>
    </source>
</evidence>
<accession>A0A165T5K0</accession>
<organism evidence="15 16">
    <name type="scientific">Pseudovibrio axinellae</name>
    <dbReference type="NCBI Taxonomy" id="989403"/>
    <lineage>
        <taxon>Bacteria</taxon>
        <taxon>Pseudomonadati</taxon>
        <taxon>Pseudomonadota</taxon>
        <taxon>Alphaproteobacteria</taxon>
        <taxon>Hyphomicrobiales</taxon>
        <taxon>Stappiaceae</taxon>
        <taxon>Pseudovibrio</taxon>
    </lineage>
</organism>
<dbReference type="Pfam" id="PF04452">
    <property type="entry name" value="Methyltrans_RNA"/>
    <property type="match status" value="1"/>
</dbReference>
<dbReference type="InterPro" id="IPR015947">
    <property type="entry name" value="PUA-like_sf"/>
</dbReference>
<evidence type="ECO:0000256" key="5">
    <source>
        <dbReference type="ARBA" id="ARBA00022490"/>
    </source>
</evidence>
<dbReference type="InterPro" id="IPR029026">
    <property type="entry name" value="tRNA_m1G_MTases_N"/>
</dbReference>
<dbReference type="InterPro" id="IPR046887">
    <property type="entry name" value="RsmE_PUA-like"/>
</dbReference>
<comment type="caution">
    <text evidence="15">The sequence shown here is derived from an EMBL/GenBank/DDBJ whole genome shotgun (WGS) entry which is preliminary data.</text>
</comment>
<evidence type="ECO:0000256" key="1">
    <source>
        <dbReference type="ARBA" id="ARBA00004496"/>
    </source>
</evidence>
<dbReference type="PATRIC" id="fig|989403.3.peg.4808"/>
<dbReference type="NCBIfam" id="NF008696">
    <property type="entry name" value="PRK11713.3-5"/>
    <property type="match status" value="1"/>
</dbReference>
<evidence type="ECO:0000256" key="7">
    <source>
        <dbReference type="ARBA" id="ARBA00022603"/>
    </source>
</evidence>
<dbReference type="InterPro" id="IPR029028">
    <property type="entry name" value="Alpha/beta_knot_MTases"/>
</dbReference>
<evidence type="ECO:0000256" key="4">
    <source>
        <dbReference type="ARBA" id="ARBA00013673"/>
    </source>
</evidence>
<dbReference type="EC" id="2.1.1.193" evidence="3 12"/>
<dbReference type="Gene3D" id="2.40.240.20">
    <property type="entry name" value="Hypothetical PUA domain-like, domain 1"/>
    <property type="match status" value="1"/>
</dbReference>
<evidence type="ECO:0000256" key="9">
    <source>
        <dbReference type="ARBA" id="ARBA00022691"/>
    </source>
</evidence>
<dbReference type="SUPFAM" id="SSF75217">
    <property type="entry name" value="alpha/beta knot"/>
    <property type="match status" value="1"/>
</dbReference>
<comment type="subcellular location">
    <subcellularLocation>
        <location evidence="1 12">Cytoplasm</location>
    </subcellularLocation>
</comment>
<dbReference type="PANTHER" id="PTHR30027">
    <property type="entry name" value="RIBOSOMAL RNA SMALL SUBUNIT METHYLTRANSFERASE E"/>
    <property type="match status" value="1"/>
</dbReference>
<dbReference type="GO" id="GO:0070042">
    <property type="term" value="F:rRNA (uridine-N3-)-methyltransferase activity"/>
    <property type="evidence" value="ECO:0007669"/>
    <property type="project" value="TreeGrafter"/>
</dbReference>
<dbReference type="PIRSF" id="PIRSF015601">
    <property type="entry name" value="MTase_slr0722"/>
    <property type="match status" value="1"/>
</dbReference>
<keyword evidence="9 12" id="KW-0949">S-adenosyl-L-methionine</keyword>
<keyword evidence="6 12" id="KW-0698">rRNA processing</keyword>
<dbReference type="Pfam" id="PF20260">
    <property type="entry name" value="PUA_4"/>
    <property type="match status" value="1"/>
</dbReference>
<dbReference type="InterPro" id="IPR046886">
    <property type="entry name" value="RsmE_MTase_dom"/>
</dbReference>
<feature type="domain" description="Ribosomal RNA small subunit methyltransferase E PUA-like" evidence="14">
    <location>
        <begin position="38"/>
        <end position="83"/>
    </location>
</feature>
<sequence>MVSVTRLAYGASMSHYEFRMQRLFVDQDLRNGFHLQADRAQANYLLNVLRMKEGGEVLVFNGRDGEWRAQVLPTGRKACQLIVTEQMREQTPLPDLDYLFAPLKLARLDYMVQKAVEMGAGRLRPVITQFTQNPKIKQERMDSNVLEACEQCGVLSIPSVMEPTQLKKLLSTWVQEEGERQIIFCDEGHGSLNPIDALKDVPKAPLAVLIGPEGGFSEDERELLQSLPFVHSIPLGPRILRADTAAVAALAVVQAKLGDWL</sequence>
<dbReference type="NCBIfam" id="TIGR00046">
    <property type="entry name" value="RsmE family RNA methyltransferase"/>
    <property type="match status" value="1"/>
</dbReference>
<reference evidence="15 16" key="1">
    <citation type="journal article" date="2016" name="Front. Microbiol.">
        <title>Comparative Genomic Analysis Reveals a Diverse Repertoire of Genes Involved in Prokaryote-Eukaryote Interactions within the Pseudovibrio Genus.</title>
        <authorList>
            <person name="Romano S."/>
            <person name="Fernandez-Guerra A."/>
            <person name="Reen F.J."/>
            <person name="Glockner F.O."/>
            <person name="Crowley S.P."/>
            <person name="O'Sullivan O."/>
            <person name="Cotter P.D."/>
            <person name="Adams C."/>
            <person name="Dobson A.D."/>
            <person name="O'Gara F."/>
        </authorList>
    </citation>
    <scope>NUCLEOTIDE SEQUENCE [LARGE SCALE GENOMIC DNA]</scope>
    <source>
        <strain evidence="15 16">Ad2</strain>
    </source>
</reference>
<feature type="domain" description="Ribosomal RNA small subunit methyltransferase E methyltransferase" evidence="13">
    <location>
        <begin position="92"/>
        <end position="254"/>
    </location>
</feature>
<evidence type="ECO:0000256" key="6">
    <source>
        <dbReference type="ARBA" id="ARBA00022552"/>
    </source>
</evidence>
<evidence type="ECO:0000256" key="8">
    <source>
        <dbReference type="ARBA" id="ARBA00022679"/>
    </source>
</evidence>
<keyword evidence="16" id="KW-1185">Reference proteome</keyword>
<dbReference type="SUPFAM" id="SSF88697">
    <property type="entry name" value="PUA domain-like"/>
    <property type="match status" value="1"/>
</dbReference>
<evidence type="ECO:0000256" key="12">
    <source>
        <dbReference type="PIRNR" id="PIRNR015601"/>
    </source>
</evidence>
<evidence type="ECO:0000256" key="11">
    <source>
        <dbReference type="ARBA" id="ARBA00047944"/>
    </source>
</evidence>
<dbReference type="InterPro" id="IPR006700">
    <property type="entry name" value="RsmE"/>
</dbReference>
<keyword evidence="8 12" id="KW-0808">Transferase</keyword>
<dbReference type="GO" id="GO:0070475">
    <property type="term" value="P:rRNA base methylation"/>
    <property type="evidence" value="ECO:0007669"/>
    <property type="project" value="TreeGrafter"/>
</dbReference>
<proteinExistence type="inferred from homology"/>
<dbReference type="EMBL" id="LMCB01000152">
    <property type="protein sequence ID" value="KZL05464.1"/>
    <property type="molecule type" value="Genomic_DNA"/>
</dbReference>
<name>A0A165T5K0_9HYPH</name>
<dbReference type="CDD" id="cd18084">
    <property type="entry name" value="RsmE-like"/>
    <property type="match status" value="1"/>
</dbReference>
<dbReference type="Proteomes" id="UP000076577">
    <property type="component" value="Unassembled WGS sequence"/>
</dbReference>
<dbReference type="Gene3D" id="3.40.1280.10">
    <property type="match status" value="1"/>
</dbReference>
<dbReference type="AlphaFoldDB" id="A0A165T5K0"/>
<comment type="catalytic activity">
    <reaction evidence="11 12">
        <text>uridine(1498) in 16S rRNA + S-adenosyl-L-methionine = N(3)-methyluridine(1498) in 16S rRNA + S-adenosyl-L-homocysteine + H(+)</text>
        <dbReference type="Rhea" id="RHEA:42920"/>
        <dbReference type="Rhea" id="RHEA-COMP:10283"/>
        <dbReference type="Rhea" id="RHEA-COMP:10284"/>
        <dbReference type="ChEBI" id="CHEBI:15378"/>
        <dbReference type="ChEBI" id="CHEBI:57856"/>
        <dbReference type="ChEBI" id="CHEBI:59789"/>
        <dbReference type="ChEBI" id="CHEBI:65315"/>
        <dbReference type="ChEBI" id="CHEBI:74502"/>
        <dbReference type="EC" id="2.1.1.193"/>
    </reaction>
</comment>
<dbReference type="GO" id="GO:0005737">
    <property type="term" value="C:cytoplasm"/>
    <property type="evidence" value="ECO:0007669"/>
    <property type="project" value="UniProtKB-SubCell"/>
</dbReference>
<evidence type="ECO:0000256" key="2">
    <source>
        <dbReference type="ARBA" id="ARBA00005528"/>
    </source>
</evidence>
<keyword evidence="7 12" id="KW-0489">Methyltransferase</keyword>
<dbReference type="STRING" id="989403.SAMN05421798_101868"/>
<evidence type="ECO:0000313" key="15">
    <source>
        <dbReference type="EMBL" id="KZL05464.1"/>
    </source>
</evidence>
<evidence type="ECO:0000259" key="13">
    <source>
        <dbReference type="Pfam" id="PF04452"/>
    </source>
</evidence>
<protein>
    <recommendedName>
        <fullName evidence="4 12">Ribosomal RNA small subunit methyltransferase E</fullName>
        <ecNumber evidence="3 12">2.1.1.193</ecNumber>
    </recommendedName>
</protein>
<evidence type="ECO:0000256" key="3">
    <source>
        <dbReference type="ARBA" id="ARBA00012328"/>
    </source>
</evidence>
<comment type="function">
    <text evidence="10 12">Specifically methylates the N3 position of the uracil ring of uridine 1498 (m3U1498) in 16S rRNA. Acts on the fully assembled 30S ribosomal subunit.</text>
</comment>
<comment type="similarity">
    <text evidence="2 12">Belongs to the RNA methyltransferase RsmE family.</text>
</comment>